<feature type="transmembrane region" description="Helical" evidence="5">
    <location>
        <begin position="100"/>
        <end position="116"/>
    </location>
</feature>
<dbReference type="OrthoDB" id="165382at2759"/>
<dbReference type="InterPro" id="IPR037185">
    <property type="entry name" value="EmrE-like"/>
</dbReference>
<proteinExistence type="predicted"/>
<accession>A0A1J4JND5</accession>
<feature type="transmembrane region" description="Helical" evidence="5">
    <location>
        <begin position="6"/>
        <end position="22"/>
    </location>
</feature>
<dbReference type="Proteomes" id="UP000179807">
    <property type="component" value="Unassembled WGS sequence"/>
</dbReference>
<feature type="transmembrane region" description="Helical" evidence="5">
    <location>
        <begin position="224"/>
        <end position="245"/>
    </location>
</feature>
<feature type="transmembrane region" description="Helical" evidence="5">
    <location>
        <begin position="161"/>
        <end position="186"/>
    </location>
</feature>
<evidence type="ECO:0000313" key="6">
    <source>
        <dbReference type="EMBL" id="OHS99051.1"/>
    </source>
</evidence>
<evidence type="ECO:0000256" key="3">
    <source>
        <dbReference type="ARBA" id="ARBA00022989"/>
    </source>
</evidence>
<dbReference type="GeneID" id="94829100"/>
<dbReference type="PROSITE" id="PS51257">
    <property type="entry name" value="PROKAR_LIPOPROTEIN"/>
    <property type="match status" value="1"/>
</dbReference>
<dbReference type="RefSeq" id="XP_068352188.1">
    <property type="nucleotide sequence ID" value="XM_068494396.1"/>
</dbReference>
<sequence>MKSSLLGALISMIGQSCSALGMNLQRYAHTMKTSAPLIKRWPFILGVACTALTEAFNFVALSFAPVSTIAPLGSLSIIFSAIFGQLFFSENVKPKGIQGIILISCGTILTVINGPSNSKDLTVDEFQEVLKSPSKIVYFGLLVSIMVLLFIFGGNNLYMTIGLASISAGNSVTLSKALAVFVKLSITVQNQLASLLPYCVLLFIIGSVILQVNRLNKAMETHKAYVVNSLYFVMLTTMSIINSTILYGDMILLTASGMLLFFSGCLLMCVGVFLLSAEKGSNAKDDEENAAFIEHKIESNEKVEII</sequence>
<gene>
    <name evidence="6" type="ORF">TRFO_08613</name>
</gene>
<feature type="transmembrane region" description="Helical" evidence="5">
    <location>
        <begin position="69"/>
        <end position="88"/>
    </location>
</feature>
<keyword evidence="4 5" id="KW-0472">Membrane</keyword>
<dbReference type="Pfam" id="PF05653">
    <property type="entry name" value="Mg_trans_NIPA"/>
    <property type="match status" value="1"/>
</dbReference>
<name>A0A1J4JND5_9EUKA</name>
<feature type="transmembrane region" description="Helical" evidence="5">
    <location>
        <begin position="136"/>
        <end position="154"/>
    </location>
</feature>
<evidence type="ECO:0000313" key="7">
    <source>
        <dbReference type="Proteomes" id="UP000179807"/>
    </source>
</evidence>
<reference evidence="6" key="1">
    <citation type="submission" date="2016-10" db="EMBL/GenBank/DDBJ databases">
        <authorList>
            <person name="Benchimol M."/>
            <person name="Almeida L.G."/>
            <person name="Vasconcelos A.T."/>
            <person name="Perreira-Neves A."/>
            <person name="Rosa I.A."/>
            <person name="Tasca T."/>
            <person name="Bogo M.R."/>
            <person name="de Souza W."/>
        </authorList>
    </citation>
    <scope>NUCLEOTIDE SEQUENCE [LARGE SCALE GENOMIC DNA]</scope>
    <source>
        <strain evidence="6">K</strain>
    </source>
</reference>
<dbReference type="PANTHER" id="PTHR12570">
    <property type="match status" value="1"/>
</dbReference>
<keyword evidence="7" id="KW-1185">Reference proteome</keyword>
<dbReference type="EMBL" id="MLAK01001026">
    <property type="protein sequence ID" value="OHS99051.1"/>
    <property type="molecule type" value="Genomic_DNA"/>
</dbReference>
<keyword evidence="2 5" id="KW-0812">Transmembrane</keyword>
<dbReference type="SUPFAM" id="SSF103481">
    <property type="entry name" value="Multidrug resistance efflux transporter EmrE"/>
    <property type="match status" value="1"/>
</dbReference>
<keyword evidence="3 5" id="KW-1133">Transmembrane helix</keyword>
<comment type="subcellular location">
    <subcellularLocation>
        <location evidence="1">Membrane</location>
        <topology evidence="1">Multi-pass membrane protein</topology>
    </subcellularLocation>
</comment>
<feature type="transmembrane region" description="Helical" evidence="5">
    <location>
        <begin position="251"/>
        <end position="275"/>
    </location>
</feature>
<comment type="caution">
    <text evidence="6">The sequence shown here is derived from an EMBL/GenBank/DDBJ whole genome shotgun (WGS) entry which is preliminary data.</text>
</comment>
<feature type="transmembrane region" description="Helical" evidence="5">
    <location>
        <begin position="43"/>
        <end position="63"/>
    </location>
</feature>
<dbReference type="AlphaFoldDB" id="A0A1J4JND5"/>
<evidence type="ECO:0000256" key="4">
    <source>
        <dbReference type="ARBA" id="ARBA00023136"/>
    </source>
</evidence>
<dbReference type="GO" id="GO:0015095">
    <property type="term" value="F:magnesium ion transmembrane transporter activity"/>
    <property type="evidence" value="ECO:0007669"/>
    <property type="project" value="InterPro"/>
</dbReference>
<dbReference type="GO" id="GO:0016020">
    <property type="term" value="C:membrane"/>
    <property type="evidence" value="ECO:0007669"/>
    <property type="project" value="UniProtKB-SubCell"/>
</dbReference>
<dbReference type="Gene3D" id="1.10.3730.20">
    <property type="match status" value="1"/>
</dbReference>
<dbReference type="InterPro" id="IPR008521">
    <property type="entry name" value="Mg_trans_NIPA"/>
</dbReference>
<feature type="transmembrane region" description="Helical" evidence="5">
    <location>
        <begin position="192"/>
        <end position="212"/>
    </location>
</feature>
<organism evidence="6 7">
    <name type="scientific">Tritrichomonas foetus</name>
    <dbReference type="NCBI Taxonomy" id="1144522"/>
    <lineage>
        <taxon>Eukaryota</taxon>
        <taxon>Metamonada</taxon>
        <taxon>Parabasalia</taxon>
        <taxon>Tritrichomonadida</taxon>
        <taxon>Tritrichomonadidae</taxon>
        <taxon>Tritrichomonas</taxon>
    </lineage>
</organism>
<evidence type="ECO:0000256" key="5">
    <source>
        <dbReference type="SAM" id="Phobius"/>
    </source>
</evidence>
<evidence type="ECO:0000256" key="1">
    <source>
        <dbReference type="ARBA" id="ARBA00004141"/>
    </source>
</evidence>
<dbReference type="VEuPathDB" id="TrichDB:TRFO_08613"/>
<evidence type="ECO:0000256" key="2">
    <source>
        <dbReference type="ARBA" id="ARBA00022692"/>
    </source>
</evidence>
<dbReference type="PANTHER" id="PTHR12570:SF65">
    <property type="entry name" value="MAGNESIUM TRANSPORTER NIPA9-RELATED"/>
    <property type="match status" value="1"/>
</dbReference>
<protein>
    <submittedName>
        <fullName evidence="6">NIPA-like protein 2</fullName>
    </submittedName>
</protein>